<proteinExistence type="predicted"/>
<dbReference type="RefSeq" id="WP_302881511.1">
    <property type="nucleotide sequence ID" value="NZ_JAUMKJ010000092.1"/>
</dbReference>
<accession>A0ABT8VM08</accession>
<gene>
    <name evidence="2" type="ORF">Q3C12_34000</name>
</gene>
<dbReference type="InterPro" id="IPR036638">
    <property type="entry name" value="HLH_DNA-bd_sf"/>
</dbReference>
<dbReference type="Gene3D" id="4.10.280.10">
    <property type="entry name" value="Helix-loop-helix DNA-binding domain"/>
    <property type="match status" value="1"/>
</dbReference>
<protein>
    <submittedName>
        <fullName evidence="2">Aspartyl-phosphate phosphatase Spo0E family protein</fullName>
    </submittedName>
</protein>
<name>A0ABT8VM08_9BACL</name>
<keyword evidence="1" id="KW-0175">Coiled coil</keyword>
<geneLocation type="plasmid" evidence="2">
    <name>pLPM_part_2</name>
</geneLocation>
<sequence>MNKKLKKLKRKIRKLQRQLVRLVEKKGSFSDEEVVQLSQRLDRYILMAQKSSCYKLKVCG</sequence>
<evidence type="ECO:0000256" key="1">
    <source>
        <dbReference type="SAM" id="Coils"/>
    </source>
</evidence>
<feature type="coiled-coil region" evidence="1">
    <location>
        <begin position="5"/>
        <end position="32"/>
    </location>
</feature>
<keyword evidence="2" id="KW-0614">Plasmid</keyword>
<dbReference type="Pfam" id="PF09388">
    <property type="entry name" value="SpoOE-like"/>
    <property type="match status" value="1"/>
</dbReference>
<evidence type="ECO:0000313" key="3">
    <source>
        <dbReference type="Proteomes" id="UP001168883"/>
    </source>
</evidence>
<comment type="caution">
    <text evidence="2">The sequence shown here is derived from an EMBL/GenBank/DDBJ whole genome shotgun (WGS) entry which is preliminary data.</text>
</comment>
<evidence type="ECO:0000313" key="2">
    <source>
        <dbReference type="EMBL" id="MDO3682012.1"/>
    </source>
</evidence>
<dbReference type="InterPro" id="IPR018540">
    <property type="entry name" value="Spo0E-like"/>
</dbReference>
<dbReference type="SUPFAM" id="SSF140500">
    <property type="entry name" value="BAS1536-like"/>
    <property type="match status" value="1"/>
</dbReference>
<dbReference type="Proteomes" id="UP001168883">
    <property type="component" value="Unassembled WGS sequence"/>
</dbReference>
<keyword evidence="3" id="KW-1185">Reference proteome</keyword>
<reference evidence="2" key="1">
    <citation type="submission" date="2023-07" db="EMBL/GenBank/DDBJ databases">
        <authorList>
            <person name="Aktuganov G."/>
            <person name="Boyko T."/>
            <person name="Delegan Y."/>
            <person name="Galimzianova N."/>
            <person name="Gilvanova E."/>
            <person name="Korobov V."/>
            <person name="Kuzmina L."/>
            <person name="Melentiev A."/>
            <person name="Milman P."/>
            <person name="Ryabova A."/>
            <person name="Stupak E."/>
            <person name="Yasakov T."/>
            <person name="Zharikova N."/>
            <person name="Zhurenko E."/>
        </authorList>
    </citation>
    <scope>NUCLEOTIDE SEQUENCE</scope>
    <source>
        <strain evidence="2">IB-739</strain>
        <plasmid evidence="2">pLPM_part_2</plasmid>
    </source>
</reference>
<organism evidence="2 3">
    <name type="scientific">Paenibacillus ehimensis</name>
    <dbReference type="NCBI Taxonomy" id="79264"/>
    <lineage>
        <taxon>Bacteria</taxon>
        <taxon>Bacillati</taxon>
        <taxon>Bacillota</taxon>
        <taxon>Bacilli</taxon>
        <taxon>Bacillales</taxon>
        <taxon>Paenibacillaceae</taxon>
        <taxon>Paenibacillus</taxon>
    </lineage>
</organism>
<dbReference type="InterPro" id="IPR037208">
    <property type="entry name" value="Spo0E-like_sf"/>
</dbReference>
<dbReference type="EMBL" id="JAUMKJ010000092">
    <property type="protein sequence ID" value="MDO3682012.1"/>
    <property type="molecule type" value="Genomic_DNA"/>
</dbReference>